<evidence type="ECO:0000259" key="4">
    <source>
        <dbReference type="PROSITE" id="PS50042"/>
    </source>
</evidence>
<proteinExistence type="predicted"/>
<evidence type="ECO:0000259" key="5">
    <source>
        <dbReference type="PROSITE" id="PS51063"/>
    </source>
</evidence>
<keyword evidence="1" id="KW-0805">Transcription regulation</keyword>
<dbReference type="CDD" id="cd00038">
    <property type="entry name" value="CAP_ED"/>
    <property type="match status" value="1"/>
</dbReference>
<dbReference type="SUPFAM" id="SSF51206">
    <property type="entry name" value="cAMP-binding domain-like"/>
    <property type="match status" value="1"/>
</dbReference>
<dbReference type="PANTHER" id="PTHR24567">
    <property type="entry name" value="CRP FAMILY TRANSCRIPTIONAL REGULATORY PROTEIN"/>
    <property type="match status" value="1"/>
</dbReference>
<dbReference type="GO" id="GO:0005829">
    <property type="term" value="C:cytosol"/>
    <property type="evidence" value="ECO:0007669"/>
    <property type="project" value="TreeGrafter"/>
</dbReference>
<dbReference type="InterPro" id="IPR036390">
    <property type="entry name" value="WH_DNA-bd_sf"/>
</dbReference>
<keyword evidence="2" id="KW-0238">DNA-binding</keyword>
<dbReference type="Gene3D" id="1.10.10.10">
    <property type="entry name" value="Winged helix-like DNA-binding domain superfamily/Winged helix DNA-binding domain"/>
    <property type="match status" value="1"/>
</dbReference>
<organism evidence="6 7">
    <name type="scientific">Neoroseomonas soli</name>
    <dbReference type="NCBI Taxonomy" id="1081025"/>
    <lineage>
        <taxon>Bacteria</taxon>
        <taxon>Pseudomonadati</taxon>
        <taxon>Pseudomonadota</taxon>
        <taxon>Alphaproteobacteria</taxon>
        <taxon>Acetobacterales</taxon>
        <taxon>Acetobacteraceae</taxon>
        <taxon>Neoroseomonas</taxon>
    </lineage>
</organism>
<dbReference type="SUPFAM" id="SSF46785">
    <property type="entry name" value="Winged helix' DNA-binding domain"/>
    <property type="match status" value="1"/>
</dbReference>
<evidence type="ECO:0000313" key="6">
    <source>
        <dbReference type="EMBL" id="MBR0673185.1"/>
    </source>
</evidence>
<dbReference type="RefSeq" id="WP_211863597.1">
    <property type="nucleotide sequence ID" value="NZ_JAAEDM010000062.1"/>
</dbReference>
<evidence type="ECO:0000313" key="7">
    <source>
        <dbReference type="Proteomes" id="UP001138751"/>
    </source>
</evidence>
<dbReference type="InterPro" id="IPR018490">
    <property type="entry name" value="cNMP-bd_dom_sf"/>
</dbReference>
<dbReference type="GO" id="GO:0003677">
    <property type="term" value="F:DNA binding"/>
    <property type="evidence" value="ECO:0007669"/>
    <property type="project" value="UniProtKB-KW"/>
</dbReference>
<feature type="domain" description="HTH crp-type" evidence="5">
    <location>
        <begin position="147"/>
        <end position="220"/>
    </location>
</feature>
<dbReference type="Pfam" id="PF13545">
    <property type="entry name" value="HTH_Crp_2"/>
    <property type="match status" value="1"/>
</dbReference>
<keyword evidence="7" id="KW-1185">Reference proteome</keyword>
<dbReference type="PANTHER" id="PTHR24567:SF74">
    <property type="entry name" value="HTH-TYPE TRANSCRIPTIONAL REGULATOR ARCR"/>
    <property type="match status" value="1"/>
</dbReference>
<dbReference type="EMBL" id="JAAEDM010000062">
    <property type="protein sequence ID" value="MBR0673185.1"/>
    <property type="molecule type" value="Genomic_DNA"/>
</dbReference>
<dbReference type="Proteomes" id="UP001138751">
    <property type="component" value="Unassembled WGS sequence"/>
</dbReference>
<dbReference type="InterPro" id="IPR012318">
    <property type="entry name" value="HTH_CRP"/>
</dbReference>
<dbReference type="InterPro" id="IPR014710">
    <property type="entry name" value="RmlC-like_jellyroll"/>
</dbReference>
<dbReference type="Gene3D" id="2.60.120.10">
    <property type="entry name" value="Jelly Rolls"/>
    <property type="match status" value="1"/>
</dbReference>
<reference evidence="6" key="1">
    <citation type="submission" date="2020-01" db="EMBL/GenBank/DDBJ databases">
        <authorList>
            <person name="Rat A."/>
        </authorList>
    </citation>
    <scope>NUCLEOTIDE SEQUENCE</scope>
    <source>
        <strain evidence="6">LMG 31231</strain>
    </source>
</reference>
<dbReference type="PROSITE" id="PS50042">
    <property type="entry name" value="CNMP_BINDING_3"/>
    <property type="match status" value="1"/>
</dbReference>
<comment type="caution">
    <text evidence="6">The sequence shown here is derived from an EMBL/GenBank/DDBJ whole genome shotgun (WGS) entry which is preliminary data.</text>
</comment>
<name>A0A9X9X1A6_9PROT</name>
<dbReference type="InterPro" id="IPR000595">
    <property type="entry name" value="cNMP-bd_dom"/>
</dbReference>
<dbReference type="AlphaFoldDB" id="A0A9X9X1A6"/>
<gene>
    <name evidence="6" type="ORF">GXW76_18560</name>
</gene>
<protein>
    <submittedName>
        <fullName evidence="6">Crp/Fnr family transcriptional regulator</fullName>
    </submittedName>
</protein>
<feature type="domain" description="Cyclic nucleotide-binding" evidence="4">
    <location>
        <begin position="13"/>
        <end position="133"/>
    </location>
</feature>
<dbReference type="InterPro" id="IPR036388">
    <property type="entry name" value="WH-like_DNA-bd_sf"/>
</dbReference>
<dbReference type="SMART" id="SM00100">
    <property type="entry name" value="cNMP"/>
    <property type="match status" value="1"/>
</dbReference>
<sequence>MPSLAAVLSRVPYFSGLDPAALKRLAGEARERRCAAGSLILAEGEPCQGLSFVVRGRVKVFKLSEDGREQVLRILGPGRTFNDVPVFDGGPNPGAVAALEDSVVALIPAASVHALVRERPEVATAVIQVFAGRLRAMTEMVEDLALRGVTARVARLLLECSRGSPPLAEGPGDHCAHITQHGLAAMTGSVREVVQRALKTLEREGAIALARGRIRVLAPEILAAWSGAGRQQG</sequence>
<keyword evidence="3" id="KW-0804">Transcription</keyword>
<dbReference type="GO" id="GO:0003700">
    <property type="term" value="F:DNA-binding transcription factor activity"/>
    <property type="evidence" value="ECO:0007669"/>
    <property type="project" value="TreeGrafter"/>
</dbReference>
<evidence type="ECO:0000256" key="3">
    <source>
        <dbReference type="ARBA" id="ARBA00023163"/>
    </source>
</evidence>
<accession>A0A9X9X1A6</accession>
<dbReference type="InterPro" id="IPR050397">
    <property type="entry name" value="Env_Response_Regulators"/>
</dbReference>
<evidence type="ECO:0000256" key="2">
    <source>
        <dbReference type="ARBA" id="ARBA00023125"/>
    </source>
</evidence>
<dbReference type="Pfam" id="PF00027">
    <property type="entry name" value="cNMP_binding"/>
    <property type="match status" value="1"/>
</dbReference>
<dbReference type="PROSITE" id="PS51063">
    <property type="entry name" value="HTH_CRP_2"/>
    <property type="match status" value="1"/>
</dbReference>
<evidence type="ECO:0000256" key="1">
    <source>
        <dbReference type="ARBA" id="ARBA00023015"/>
    </source>
</evidence>
<reference evidence="6" key="2">
    <citation type="journal article" date="2021" name="Syst. Appl. Microbiol.">
        <title>Roseomonas hellenica sp. nov., isolated from roots of wild-growing Alkanna tinctoria.</title>
        <authorList>
            <person name="Rat A."/>
            <person name="Naranjo H.D."/>
            <person name="Lebbe L."/>
            <person name="Cnockaert M."/>
            <person name="Krigas N."/>
            <person name="Grigoriadou K."/>
            <person name="Maloupa E."/>
            <person name="Willems A."/>
        </authorList>
    </citation>
    <scope>NUCLEOTIDE SEQUENCE</scope>
    <source>
        <strain evidence="6">LMG 31231</strain>
    </source>
</reference>